<reference evidence="1 4" key="3">
    <citation type="submission" date="2016-10" db="EMBL/GenBank/DDBJ databases">
        <title>Genome sequence of Nocardia seriolae strain EM150506, isolated from Anguila japonica.</title>
        <authorList>
            <person name="Han H.-J."/>
        </authorList>
    </citation>
    <scope>NUCLEOTIDE SEQUENCE [LARGE SCALE GENOMIC DNA]</scope>
    <source>
        <strain evidence="1 4">EM150506</strain>
    </source>
</reference>
<name>A0A0B8N5M3_9NOCA</name>
<dbReference type="EMBL" id="BBYQ01000015">
    <property type="protein sequence ID" value="GAP27233.1"/>
    <property type="molecule type" value="Genomic_DNA"/>
</dbReference>
<dbReference type="KEGG" id="nsr:NS506_06066"/>
<keyword evidence="3" id="KW-1185">Reference proteome</keyword>
<sequence>MIIGLPIEVGDLLSRVGRIIEAEAEAAHCAAAALSHNTAERGFLLIRAGSLVGGR</sequence>
<gene>
    <name evidence="1" type="ORF">NS506_06066</name>
    <name evidence="2" type="ORF">NSK11_contig00015-0074</name>
</gene>
<evidence type="ECO:0000313" key="4">
    <source>
        <dbReference type="Proteomes" id="UP000180166"/>
    </source>
</evidence>
<reference evidence="2 3" key="2">
    <citation type="journal article" date="2016" name="Genome Announc.">
        <title>Draft Genome Sequence of Erythromycin- and Oxytetracycline-Sensitive Nocardia seriolae Strain U-1 (NBRC 110359).</title>
        <authorList>
            <person name="Imajoh M."/>
            <person name="Sukeda M."/>
            <person name="Shimizu M."/>
            <person name="Yamane J."/>
            <person name="Ohnishi K."/>
            <person name="Oshima S."/>
        </authorList>
    </citation>
    <scope>NUCLEOTIDE SEQUENCE [LARGE SCALE GENOMIC DNA]</scope>
    <source>
        <strain evidence="2 3">U-1</strain>
    </source>
</reference>
<dbReference type="Proteomes" id="UP000037179">
    <property type="component" value="Unassembled WGS sequence"/>
</dbReference>
<proteinExistence type="predicted"/>
<reference evidence="3" key="1">
    <citation type="submission" date="2015-07" db="EMBL/GenBank/DDBJ databases">
        <title>Nocardia seriolae U-1 whole genome shotgun sequence.</title>
        <authorList>
            <person name="Imajoh M."/>
            <person name="Fukumoto Y."/>
            <person name="Sukeda M."/>
            <person name="Yamane J."/>
            <person name="Yamasaki K."/>
            <person name="Shimizu M."/>
            <person name="Ohnishi K."/>
            <person name="Oshima S."/>
        </authorList>
    </citation>
    <scope>NUCLEOTIDE SEQUENCE [LARGE SCALE GENOMIC DNA]</scope>
    <source>
        <strain evidence="3">U-1</strain>
    </source>
</reference>
<evidence type="ECO:0000313" key="1">
    <source>
        <dbReference type="EMBL" id="APB00103.1"/>
    </source>
</evidence>
<protein>
    <submittedName>
        <fullName evidence="2">ECF subfamily RNA polymerase sigma-70 factor</fullName>
    </submittedName>
</protein>
<dbReference type="RefSeq" id="WP_155239773.1">
    <property type="nucleotide sequence ID" value="NZ_AP017900.1"/>
</dbReference>
<dbReference type="GeneID" id="93376570"/>
<organism evidence="2 3">
    <name type="scientific">Nocardia seriolae</name>
    <dbReference type="NCBI Taxonomy" id="37332"/>
    <lineage>
        <taxon>Bacteria</taxon>
        <taxon>Bacillati</taxon>
        <taxon>Actinomycetota</taxon>
        <taxon>Actinomycetes</taxon>
        <taxon>Mycobacteriales</taxon>
        <taxon>Nocardiaceae</taxon>
        <taxon>Nocardia</taxon>
    </lineage>
</organism>
<dbReference type="Proteomes" id="UP000180166">
    <property type="component" value="Chromosome"/>
</dbReference>
<accession>A0A0B8N5M3</accession>
<dbReference type="AlphaFoldDB" id="A0A0B8N5M3"/>
<evidence type="ECO:0000313" key="3">
    <source>
        <dbReference type="Proteomes" id="UP000037179"/>
    </source>
</evidence>
<evidence type="ECO:0000313" key="2">
    <source>
        <dbReference type="EMBL" id="GAP27233.1"/>
    </source>
</evidence>
<dbReference type="EMBL" id="CP017839">
    <property type="protein sequence ID" value="APB00103.1"/>
    <property type="molecule type" value="Genomic_DNA"/>
</dbReference>